<dbReference type="PANTHER" id="PTHR36692">
    <property type="entry name" value="PROTEIN SNAKESKIN"/>
    <property type="match status" value="1"/>
</dbReference>
<comment type="caution">
    <text evidence="2">The sequence shown here is derived from an EMBL/GenBank/DDBJ whole genome shotgun (WGS) entry which is preliminary data.</text>
</comment>
<feature type="transmembrane region" description="Helical" evidence="1">
    <location>
        <begin position="230"/>
        <end position="252"/>
    </location>
</feature>
<feature type="transmembrane region" description="Helical" evidence="1">
    <location>
        <begin position="312"/>
        <end position="333"/>
    </location>
</feature>
<dbReference type="GO" id="GO:0019991">
    <property type="term" value="P:septate junction assembly"/>
    <property type="evidence" value="ECO:0007669"/>
    <property type="project" value="InterPro"/>
</dbReference>
<dbReference type="EMBL" id="CADEPI010000458">
    <property type="protein sequence ID" value="CAB3386153.1"/>
    <property type="molecule type" value="Genomic_DNA"/>
</dbReference>
<keyword evidence="1" id="KW-1133">Transmembrane helix</keyword>
<organism evidence="2 3">
    <name type="scientific">Cloeon dipterum</name>
    <dbReference type="NCBI Taxonomy" id="197152"/>
    <lineage>
        <taxon>Eukaryota</taxon>
        <taxon>Metazoa</taxon>
        <taxon>Ecdysozoa</taxon>
        <taxon>Arthropoda</taxon>
        <taxon>Hexapoda</taxon>
        <taxon>Insecta</taxon>
        <taxon>Pterygota</taxon>
        <taxon>Palaeoptera</taxon>
        <taxon>Ephemeroptera</taxon>
        <taxon>Pisciforma</taxon>
        <taxon>Baetidae</taxon>
        <taxon>Cloeon</taxon>
    </lineage>
</organism>
<evidence type="ECO:0000313" key="3">
    <source>
        <dbReference type="Proteomes" id="UP000494165"/>
    </source>
</evidence>
<keyword evidence="3" id="KW-1185">Reference proteome</keyword>
<feature type="transmembrane region" description="Helical" evidence="1">
    <location>
        <begin position="264"/>
        <end position="285"/>
    </location>
</feature>
<accession>A0A8S1E005</accession>
<dbReference type="OrthoDB" id="3069995at2759"/>
<keyword evidence="1" id="KW-0472">Membrane</keyword>
<feature type="transmembrane region" description="Helical" evidence="1">
    <location>
        <begin position="196"/>
        <end position="218"/>
    </location>
</feature>
<dbReference type="AlphaFoldDB" id="A0A8S1E005"/>
<sequence length="335" mass="37354">MCARPTAGGAIQIAQTDQEKLNLWCLRSCNHEFAEIIGPVADTDLICFYCMWQAEVILERTNAGDDQKWWPKDLELDVAEKELRKNYFEGKVRQCWVELEKVRMSEIEIEEDDSDDEECDTKLILKLMRSSGEIFCGYHCGAYICHVVCQTHDERDEHRAETHGENIPKARVSCSAHRCPFLHTLRKRFAETMPNTARIVVLKLIQAGLLAAGLYMQYHSMEITNHATLMVSAGSLGGFLAVVVGMIGAAILQQPVPKRADILYNILGAAALSAAGYLAFDYFYVSENAGLMDKLVNSAKSGFSEETRKMGLAKSAGCFVIAFVLLVDVVATLRE</sequence>
<keyword evidence="1" id="KW-0812">Transmembrane</keyword>
<dbReference type="GO" id="GO:0005886">
    <property type="term" value="C:plasma membrane"/>
    <property type="evidence" value="ECO:0007669"/>
    <property type="project" value="TreeGrafter"/>
</dbReference>
<evidence type="ECO:0000313" key="2">
    <source>
        <dbReference type="EMBL" id="CAB3386153.1"/>
    </source>
</evidence>
<gene>
    <name evidence="2" type="ORF">CLODIP_2_CD04198</name>
</gene>
<protein>
    <submittedName>
        <fullName evidence="2">Uncharacterized protein</fullName>
    </submittedName>
</protein>
<name>A0A8S1E005_9INSE</name>
<evidence type="ECO:0000256" key="1">
    <source>
        <dbReference type="SAM" id="Phobius"/>
    </source>
</evidence>
<reference evidence="2 3" key="1">
    <citation type="submission" date="2020-04" db="EMBL/GenBank/DDBJ databases">
        <authorList>
            <person name="Alioto T."/>
            <person name="Alioto T."/>
            <person name="Gomez Garrido J."/>
        </authorList>
    </citation>
    <scope>NUCLEOTIDE SEQUENCE [LARGE SCALE GENOMIC DNA]</scope>
</reference>
<dbReference type="PANTHER" id="PTHR36692:SF2">
    <property type="entry name" value="GEO12064P1"/>
    <property type="match status" value="1"/>
</dbReference>
<proteinExistence type="predicted"/>
<dbReference type="Proteomes" id="UP000494165">
    <property type="component" value="Unassembled WGS sequence"/>
</dbReference>
<dbReference type="InterPro" id="IPR038976">
    <property type="entry name" value="Ssk"/>
</dbReference>